<reference evidence="15 16" key="1">
    <citation type="submission" date="2023-03" db="EMBL/GenBank/DDBJ databases">
        <title>WGS of Gossypium arboreum.</title>
        <authorList>
            <person name="Yu D."/>
        </authorList>
    </citation>
    <scope>NUCLEOTIDE SEQUENCE [LARGE SCALE GENOMIC DNA]</scope>
    <source>
        <tissue evidence="15">Leaf</tissue>
    </source>
</reference>
<keyword evidence="7 13" id="KW-1133">Transmembrane helix</keyword>
<keyword evidence="8" id="KW-0408">Iron</keyword>
<dbReference type="PROSITE" id="PS50005">
    <property type="entry name" value="TPR"/>
    <property type="match status" value="2"/>
</dbReference>
<evidence type="ECO:0000256" key="11">
    <source>
        <dbReference type="ARBA" id="ARBA00023136"/>
    </source>
</evidence>
<feature type="repeat" description="TPR" evidence="12">
    <location>
        <begin position="1052"/>
        <end position="1085"/>
    </location>
</feature>
<evidence type="ECO:0000256" key="4">
    <source>
        <dbReference type="ARBA" id="ARBA00022448"/>
    </source>
</evidence>
<dbReference type="PROSITE" id="PS51471">
    <property type="entry name" value="FE2OG_OXY"/>
    <property type="match status" value="1"/>
</dbReference>
<sequence>MMFWGQRAANALGMFRLRWGGESSLTTGLLGDVPHEIEVSDYGRLPASPRSECPSGLLNGESLNVEPIADLDLFFERLYIYYCEKGLWCIIIKWIVELLSVGFTICFSGFFLLFVDWNGLHNAKCGMDAVESGTKPCDLAKEALQEHPLTPLTLSKAIVVGYLVLFSVYWVFCFLRFFAQLKDTLGMQHFFYNSLHITDSEIQTMPWATILERVVRLQSSSQLCVVKDLSTHDVVMRLMRKENYLIGMLNKGVLAFPISPWVPGAGPTVKFGSGGTRHRLILTKSLEWTLNWCILQSMFDRNFCVRRDFITNPRTLKKRLIIVGLTMLLLSPFLVIFMLVYLFLRHAEQFYNHPSTASSRRWSNLSKWMFREFNEVEHLFRHRINSSVMHASEYLKQFPSPVISIIAKFISFVSGGFAAVLIIIAFVEESLLEGHIFGRNLFWYAAIFGTITAISRAAVADELLVLDPGGAMSMVVQHTHYMPKRWRGKENIKTVRIEFETLYQYTGMILLEEMASIFLTPLLLLFVVPKQVDDILQFIADFTIDVEGVGHVCSFSAFDFQNHGNSKYGSPHNVPRAQRSSQGKMEKSFLSFQSSYPLWEPDAQGKQFLSNIRIFREQKLQGQGTGHTYSVDRLWRGSPQRAYRDRNGLSSREMQHNIPGSGNDSRSSWIIDAVQKNHPCLLDWYYTSRPHHVRSHRRDTTTRQFELAEQQHGDYWGPTSLAHNEGIDEDHWLHHYDNWPQSQLEASTSAPFFHDSVLQHHDANDLAHHTWSHWWDRSGLHGSQPQASFLEPPDFNRYPADCQYNNLSERSIQGQDQYLDWRDSRRLSHMSYMDDLEAGGDINLHFDGIYTTSPESPTDEEGFKASNLLLSKFNRQRSIKAAPLLSRAYISDNSPSSSSSSSSQFHSTGRHLQCCAKTRGLIFKLHQFKTNPSRNLDTLVEKPTQFPSSQRKLREKFDLEEAFESAKTSGEMFRVFKDMEACFDERELGIALLKIGLKLDREGEDPEKALSFADRALKVLDQDGYLNKANRLLGRLEEEGIANVENIRPVLHAVQLELGNVKTEMGRREEALLNFKKALEIKEMTLGKDSKELGVGYRDLAEAYVSVLNFKGALPFGLKALEVHRKGLGHNSVEVAHDRRILGVIYTGVEEHEKALEQNQLSQRVLKNWGLSSELLRAEIDAANTQIALGKYDEAINTLKGIVQQTEKDSENRALVFISMGKALCHLEKFADSKRCLEIACGILDKKETVSPIEVAEAYCEISMLYENMNEFETAISLLKRTLAILEKQPQEQQSEGGVSTRIGWLLLLKGEVPQAIPYLEDAVEKLKYSFGSRHFGVGYIYNNLGAAYLELDRPQSAAQIFAVAKDILDVSLGPHHADSIETCQNLSKAYSAMGSYTLAIEFQQRVIDAWEGHGPSAEEEPREARHALEELKTKARGTSTNRVPTKALPLPQHSLASRNLQPSIPLTQIQPALSGRLGESIAFALLSHFTIKGLKSLNIQEMEKLVSSWFSNKTLPQSYIFPPEARPGNHVIPRCNTIPVVDLSKALAHDRIAIAQQILKASQEFGFFQVVNHGVPENLVTDTMNVFKEFFELPAEDKVSVYSNNLKRPCRLYTSSSNYDHENVHLWRDNLRHPCHPLEDCIKIWPQKPTRYREIVATYSIEAKKLGLRILELLSEGLGLGSGFFGDKLSESSLLSVNHYPPCPDPSLTLGVSRHCDPNLLTILHQGDEYGLQVFKDGEWIGVEPLHNAFVVNIGHQLQIISNNKLKSAEHRTVTNSRVARTTAAFFINPSDDCVIEPDKSLIDTNESPAYRPFQFKEFLLNYSSLMGNPEKCLEPFELHA</sequence>
<evidence type="ECO:0000256" key="12">
    <source>
        <dbReference type="PROSITE-ProRule" id="PRU00339"/>
    </source>
</evidence>
<gene>
    <name evidence="15" type="ORF">PVK06_028847</name>
</gene>
<dbReference type="Pfam" id="PF04109">
    <property type="entry name" value="ATG9"/>
    <property type="match status" value="1"/>
</dbReference>
<dbReference type="Pfam" id="PF13181">
    <property type="entry name" value="TPR_8"/>
    <property type="match status" value="1"/>
</dbReference>
<keyword evidence="10" id="KW-0445">Lipid transport</keyword>
<feature type="domain" description="Fe2OG dioxygenase" evidence="14">
    <location>
        <begin position="1691"/>
        <end position="1791"/>
    </location>
</feature>
<dbReference type="EMBL" id="JARKNE010000008">
    <property type="protein sequence ID" value="KAK5813397.1"/>
    <property type="molecule type" value="Genomic_DNA"/>
</dbReference>
<feature type="transmembrane region" description="Helical" evidence="13">
    <location>
        <begin position="157"/>
        <end position="179"/>
    </location>
</feature>
<feature type="repeat" description="TPR" evidence="12">
    <location>
        <begin position="1256"/>
        <end position="1289"/>
    </location>
</feature>
<evidence type="ECO:0000256" key="10">
    <source>
        <dbReference type="ARBA" id="ARBA00023055"/>
    </source>
</evidence>
<dbReference type="InterPro" id="IPR011990">
    <property type="entry name" value="TPR-like_helical_dom_sf"/>
</dbReference>
<dbReference type="InterPro" id="IPR019734">
    <property type="entry name" value="TPR_rpt"/>
</dbReference>
<keyword evidence="12" id="KW-0802">TPR repeat</keyword>
<proteinExistence type="inferred from homology"/>
<evidence type="ECO:0000256" key="9">
    <source>
        <dbReference type="ARBA" id="ARBA00023006"/>
    </source>
</evidence>
<evidence type="ECO:0000256" key="8">
    <source>
        <dbReference type="ARBA" id="ARBA00023004"/>
    </source>
</evidence>
<dbReference type="Gene3D" id="2.60.120.330">
    <property type="entry name" value="B-lactam Antibiotic, Isopenicillin N Synthase, Chain"/>
    <property type="match status" value="1"/>
</dbReference>
<dbReference type="Proteomes" id="UP001358586">
    <property type="component" value="Chromosome 8"/>
</dbReference>
<keyword evidence="11 13" id="KW-0472">Membrane</keyword>
<evidence type="ECO:0000313" key="16">
    <source>
        <dbReference type="Proteomes" id="UP001358586"/>
    </source>
</evidence>
<dbReference type="SUPFAM" id="SSF51197">
    <property type="entry name" value="Clavaminate synthase-like"/>
    <property type="match status" value="1"/>
</dbReference>
<evidence type="ECO:0000256" key="5">
    <source>
        <dbReference type="ARBA" id="ARBA00022692"/>
    </source>
</evidence>
<keyword evidence="9" id="KW-0072">Autophagy</keyword>
<dbReference type="Gene3D" id="1.25.40.10">
    <property type="entry name" value="Tetratricopeptide repeat domain"/>
    <property type="match status" value="3"/>
</dbReference>
<feature type="transmembrane region" description="Helical" evidence="13">
    <location>
        <begin position="320"/>
        <end position="344"/>
    </location>
</feature>
<keyword evidence="16" id="KW-1185">Reference proteome</keyword>
<dbReference type="PANTHER" id="PTHR13038:SF10">
    <property type="entry name" value="AUTOPHAGY-RELATED PROTEIN 9"/>
    <property type="match status" value="1"/>
</dbReference>
<dbReference type="Pfam" id="PF13424">
    <property type="entry name" value="TPR_12"/>
    <property type="match status" value="1"/>
</dbReference>
<evidence type="ECO:0000313" key="15">
    <source>
        <dbReference type="EMBL" id="KAK5813397.1"/>
    </source>
</evidence>
<feature type="transmembrane region" description="Helical" evidence="13">
    <location>
        <begin position="440"/>
        <end position="458"/>
    </location>
</feature>
<dbReference type="Pfam" id="PF13374">
    <property type="entry name" value="TPR_10"/>
    <property type="match status" value="1"/>
</dbReference>
<feature type="transmembrane region" description="Helical" evidence="13">
    <location>
        <begin position="94"/>
        <end position="114"/>
    </location>
</feature>
<organism evidence="15 16">
    <name type="scientific">Gossypium arboreum</name>
    <name type="common">Tree cotton</name>
    <name type="synonym">Gossypium nanking</name>
    <dbReference type="NCBI Taxonomy" id="29729"/>
    <lineage>
        <taxon>Eukaryota</taxon>
        <taxon>Viridiplantae</taxon>
        <taxon>Streptophyta</taxon>
        <taxon>Embryophyta</taxon>
        <taxon>Tracheophyta</taxon>
        <taxon>Spermatophyta</taxon>
        <taxon>Magnoliopsida</taxon>
        <taxon>eudicotyledons</taxon>
        <taxon>Gunneridae</taxon>
        <taxon>Pentapetalae</taxon>
        <taxon>rosids</taxon>
        <taxon>malvids</taxon>
        <taxon>Malvales</taxon>
        <taxon>Malvaceae</taxon>
        <taxon>Malvoideae</taxon>
        <taxon>Gossypium</taxon>
    </lineage>
</organism>
<evidence type="ECO:0000256" key="3">
    <source>
        <dbReference type="ARBA" id="ARBA00018074"/>
    </source>
</evidence>
<keyword evidence="6" id="KW-0479">Metal-binding</keyword>
<evidence type="ECO:0000256" key="2">
    <source>
        <dbReference type="ARBA" id="ARBA00006185"/>
    </source>
</evidence>
<dbReference type="InterPro" id="IPR007241">
    <property type="entry name" value="Autophagy-rel_prot_9"/>
</dbReference>
<protein>
    <recommendedName>
        <fullName evidence="3">Autophagy-related protein 9</fullName>
    </recommendedName>
</protein>
<dbReference type="Pfam" id="PF03171">
    <property type="entry name" value="2OG-FeII_Oxy"/>
    <property type="match status" value="1"/>
</dbReference>
<dbReference type="PANTHER" id="PTHR13038">
    <property type="entry name" value="APG9 AUTOPHAGY 9"/>
    <property type="match status" value="1"/>
</dbReference>
<evidence type="ECO:0000256" key="13">
    <source>
        <dbReference type="SAM" id="Phobius"/>
    </source>
</evidence>
<evidence type="ECO:0000256" key="7">
    <source>
        <dbReference type="ARBA" id="ARBA00022989"/>
    </source>
</evidence>
<evidence type="ECO:0000256" key="1">
    <source>
        <dbReference type="ARBA" id="ARBA00004511"/>
    </source>
</evidence>
<keyword evidence="5 13" id="KW-0812">Transmembrane</keyword>
<accession>A0ABR0P4Z8</accession>
<dbReference type="InterPro" id="IPR027443">
    <property type="entry name" value="IPNS-like_sf"/>
</dbReference>
<evidence type="ECO:0000259" key="14">
    <source>
        <dbReference type="PROSITE" id="PS51471"/>
    </source>
</evidence>
<comment type="caution">
    <text evidence="15">The sequence shown here is derived from an EMBL/GenBank/DDBJ whole genome shotgun (WGS) entry which is preliminary data.</text>
</comment>
<dbReference type="SMART" id="SM00028">
    <property type="entry name" value="TPR"/>
    <property type="match status" value="9"/>
</dbReference>
<comment type="similarity">
    <text evidence="2">Belongs to the ATG9 family.</text>
</comment>
<dbReference type="Pfam" id="PF14226">
    <property type="entry name" value="DIOX_N"/>
    <property type="match status" value="1"/>
</dbReference>
<dbReference type="InterPro" id="IPR005123">
    <property type="entry name" value="Oxoglu/Fe-dep_dioxygenase_dom"/>
</dbReference>
<evidence type="ECO:0000256" key="6">
    <source>
        <dbReference type="ARBA" id="ARBA00022723"/>
    </source>
</evidence>
<dbReference type="SUPFAM" id="SSF48452">
    <property type="entry name" value="TPR-like"/>
    <property type="match status" value="2"/>
</dbReference>
<dbReference type="InterPro" id="IPR044861">
    <property type="entry name" value="IPNS-like_FE2OG_OXY"/>
</dbReference>
<comment type="subcellular location">
    <subcellularLocation>
        <location evidence="1">Preautophagosomal structure membrane</location>
        <topology evidence="1">Multi-pass membrane protein</topology>
    </subcellularLocation>
</comment>
<keyword evidence="4" id="KW-0813">Transport</keyword>
<dbReference type="InterPro" id="IPR026992">
    <property type="entry name" value="DIOX_N"/>
</dbReference>
<name>A0ABR0P4Z8_GOSAR</name>
<feature type="transmembrane region" description="Helical" evidence="13">
    <location>
        <begin position="402"/>
        <end position="428"/>
    </location>
</feature>